<evidence type="ECO:0000313" key="3">
    <source>
        <dbReference type="Proteomes" id="UP001438707"/>
    </source>
</evidence>
<dbReference type="PANTHER" id="PTHR44920">
    <property type="entry name" value="RHODANESE-LIKE DOMAIN-CONTAINING PROTEIN 14, CHLOROPLASTIC-RELATED"/>
    <property type="match status" value="1"/>
</dbReference>
<gene>
    <name evidence="2" type="ORF">WJX74_010050</name>
</gene>
<organism evidence="2 3">
    <name type="scientific">Apatococcus lobatus</name>
    <dbReference type="NCBI Taxonomy" id="904363"/>
    <lineage>
        <taxon>Eukaryota</taxon>
        <taxon>Viridiplantae</taxon>
        <taxon>Chlorophyta</taxon>
        <taxon>core chlorophytes</taxon>
        <taxon>Trebouxiophyceae</taxon>
        <taxon>Chlorellales</taxon>
        <taxon>Chlorellaceae</taxon>
        <taxon>Apatococcus</taxon>
    </lineage>
</organism>
<dbReference type="EMBL" id="JALJOS010000010">
    <property type="protein sequence ID" value="KAK9833924.1"/>
    <property type="molecule type" value="Genomic_DNA"/>
</dbReference>
<dbReference type="InterPro" id="IPR036873">
    <property type="entry name" value="Rhodanese-like_dom_sf"/>
</dbReference>
<dbReference type="PROSITE" id="PS50206">
    <property type="entry name" value="RHODANESE_3"/>
    <property type="match status" value="1"/>
</dbReference>
<dbReference type="PANTHER" id="PTHR44920:SF2">
    <property type="entry name" value="RHODANESE DOMAIN-CONTAINING PROTEIN"/>
    <property type="match status" value="1"/>
</dbReference>
<dbReference type="GO" id="GO:0009507">
    <property type="term" value="C:chloroplast"/>
    <property type="evidence" value="ECO:0007669"/>
    <property type="project" value="TreeGrafter"/>
</dbReference>
<comment type="caution">
    <text evidence="2">The sequence shown here is derived from an EMBL/GenBank/DDBJ whole genome shotgun (WGS) entry which is preliminary data.</text>
</comment>
<dbReference type="CDD" id="cd00158">
    <property type="entry name" value="RHOD"/>
    <property type="match status" value="1"/>
</dbReference>
<proteinExistence type="predicted"/>
<dbReference type="Gene3D" id="3.40.250.10">
    <property type="entry name" value="Rhodanese-like domain"/>
    <property type="match status" value="1"/>
</dbReference>
<dbReference type="Pfam" id="PF00581">
    <property type="entry name" value="Rhodanese"/>
    <property type="match status" value="1"/>
</dbReference>
<protein>
    <recommendedName>
        <fullName evidence="1">Rhodanese domain-containing protein</fullName>
    </recommendedName>
</protein>
<feature type="domain" description="Rhodanese" evidence="1">
    <location>
        <begin position="96"/>
        <end position="231"/>
    </location>
</feature>
<dbReference type="SMART" id="SM00450">
    <property type="entry name" value="RHOD"/>
    <property type="match status" value="1"/>
</dbReference>
<sequence>MSLATRSVLSGQSVSLLAPGSQSLQKSPGWKQSHKPRRRAVCCPVAASSNPVSRGASGLDIEGFRPTSPKAWAIVTKALQQGKVKLISGSEAKLQADRGIPVIDIRPPPEYDGSHIPKSVNIPLYRPITGWDARKIARRAGFAFFGVFNGTEANPDFASDIQETLKESGKKGAVLVCNIGGSLQPSQANVLGRQSRSLMAAYELLTLGFSNVNVLEGGMGEWKKSGRPTEP</sequence>
<dbReference type="AlphaFoldDB" id="A0AAW1RJV4"/>
<reference evidence="2 3" key="1">
    <citation type="journal article" date="2024" name="Nat. Commun.">
        <title>Phylogenomics reveals the evolutionary origins of lichenization in chlorophyte algae.</title>
        <authorList>
            <person name="Puginier C."/>
            <person name="Libourel C."/>
            <person name="Otte J."/>
            <person name="Skaloud P."/>
            <person name="Haon M."/>
            <person name="Grisel S."/>
            <person name="Petersen M."/>
            <person name="Berrin J.G."/>
            <person name="Delaux P.M."/>
            <person name="Dal Grande F."/>
            <person name="Keller J."/>
        </authorList>
    </citation>
    <scope>NUCLEOTIDE SEQUENCE [LARGE SCALE GENOMIC DNA]</scope>
    <source>
        <strain evidence="2 3">SAG 2145</strain>
    </source>
</reference>
<accession>A0AAW1RJV4</accession>
<dbReference type="InterPro" id="IPR043186">
    <property type="entry name" value="Str14"/>
</dbReference>
<dbReference type="InterPro" id="IPR001763">
    <property type="entry name" value="Rhodanese-like_dom"/>
</dbReference>
<evidence type="ECO:0000313" key="2">
    <source>
        <dbReference type="EMBL" id="KAK9833924.1"/>
    </source>
</evidence>
<dbReference type="Proteomes" id="UP001438707">
    <property type="component" value="Unassembled WGS sequence"/>
</dbReference>
<name>A0AAW1RJV4_9CHLO</name>
<keyword evidence="3" id="KW-1185">Reference proteome</keyword>
<dbReference type="SUPFAM" id="SSF52821">
    <property type="entry name" value="Rhodanese/Cell cycle control phosphatase"/>
    <property type="match status" value="1"/>
</dbReference>
<evidence type="ECO:0000259" key="1">
    <source>
        <dbReference type="PROSITE" id="PS50206"/>
    </source>
</evidence>